<dbReference type="SUPFAM" id="SSF54593">
    <property type="entry name" value="Glyoxalase/Bleomycin resistance protein/Dihydroxybiphenyl dioxygenase"/>
    <property type="match status" value="1"/>
</dbReference>
<name>A0A1I7EIT9_9BURK</name>
<dbReference type="CDD" id="cd06587">
    <property type="entry name" value="VOC"/>
    <property type="match status" value="1"/>
</dbReference>
<dbReference type="RefSeq" id="WP_093641761.1">
    <property type="nucleotide sequence ID" value="NZ_CAJNBE010000003.1"/>
</dbReference>
<gene>
    <name evidence="2" type="ORF">SAMN05192563_102357</name>
</gene>
<protein>
    <submittedName>
        <fullName evidence="2">Glyoxalase/Bleomycin resistance protein/Dioxygenase superfamily protein</fullName>
    </submittedName>
</protein>
<reference evidence="2 3" key="1">
    <citation type="submission" date="2016-10" db="EMBL/GenBank/DDBJ databases">
        <authorList>
            <person name="de Groot N.N."/>
        </authorList>
    </citation>
    <scope>NUCLEOTIDE SEQUENCE [LARGE SCALE GENOMIC DNA]</scope>
    <source>
        <strain evidence="2 3">LMG 27731</strain>
    </source>
</reference>
<accession>A0A1I7EIT9</accession>
<sequence>MGPSLNRILLYAKDVKKTCEFYERYFRFAYKFDDDDRIAELVSPHGGVIIMVHQAAKGVRSGQATVKLVFDIDDVEGFKNECARGGLEFGATHQANGYSFANAKDPDGNSISISSRSFAAK</sequence>
<evidence type="ECO:0000313" key="2">
    <source>
        <dbReference type="EMBL" id="SFU23826.1"/>
    </source>
</evidence>
<feature type="domain" description="VOC" evidence="1">
    <location>
        <begin position="4"/>
        <end position="116"/>
    </location>
</feature>
<dbReference type="Proteomes" id="UP000198844">
    <property type="component" value="Unassembled WGS sequence"/>
</dbReference>
<evidence type="ECO:0000259" key="1">
    <source>
        <dbReference type="PROSITE" id="PS51819"/>
    </source>
</evidence>
<dbReference type="OrthoDB" id="4762357at2"/>
<dbReference type="InterPro" id="IPR004360">
    <property type="entry name" value="Glyas_Fos-R_dOase_dom"/>
</dbReference>
<organism evidence="2 3">
    <name type="scientific">Paraburkholderia aspalathi</name>
    <dbReference type="NCBI Taxonomy" id="1324617"/>
    <lineage>
        <taxon>Bacteria</taxon>
        <taxon>Pseudomonadati</taxon>
        <taxon>Pseudomonadota</taxon>
        <taxon>Betaproteobacteria</taxon>
        <taxon>Burkholderiales</taxon>
        <taxon>Burkholderiaceae</taxon>
        <taxon>Paraburkholderia</taxon>
    </lineage>
</organism>
<dbReference type="AlphaFoldDB" id="A0A1I7EIT9"/>
<dbReference type="InterPro" id="IPR029068">
    <property type="entry name" value="Glyas_Bleomycin-R_OHBP_Dase"/>
</dbReference>
<evidence type="ECO:0000313" key="3">
    <source>
        <dbReference type="Proteomes" id="UP000198844"/>
    </source>
</evidence>
<keyword evidence="2" id="KW-0560">Oxidoreductase</keyword>
<dbReference type="InterPro" id="IPR037523">
    <property type="entry name" value="VOC_core"/>
</dbReference>
<proteinExistence type="predicted"/>
<keyword evidence="2" id="KW-0223">Dioxygenase</keyword>
<dbReference type="Gene3D" id="3.10.180.10">
    <property type="entry name" value="2,3-Dihydroxybiphenyl 1,2-Dioxygenase, domain 1"/>
    <property type="match status" value="1"/>
</dbReference>
<dbReference type="EMBL" id="FPBH01000023">
    <property type="protein sequence ID" value="SFU23826.1"/>
    <property type="molecule type" value="Genomic_DNA"/>
</dbReference>
<dbReference type="PROSITE" id="PS51819">
    <property type="entry name" value="VOC"/>
    <property type="match status" value="1"/>
</dbReference>
<dbReference type="Pfam" id="PF00903">
    <property type="entry name" value="Glyoxalase"/>
    <property type="match status" value="1"/>
</dbReference>
<dbReference type="GO" id="GO:0051213">
    <property type="term" value="F:dioxygenase activity"/>
    <property type="evidence" value="ECO:0007669"/>
    <property type="project" value="UniProtKB-KW"/>
</dbReference>